<keyword evidence="1" id="KW-0812">Transmembrane</keyword>
<dbReference type="OrthoDB" id="1467669at2"/>
<protein>
    <submittedName>
        <fullName evidence="2">Uncharacterized protein</fullName>
    </submittedName>
</protein>
<keyword evidence="1" id="KW-0472">Membrane</keyword>
<evidence type="ECO:0000256" key="1">
    <source>
        <dbReference type="SAM" id="Phobius"/>
    </source>
</evidence>
<gene>
    <name evidence="2" type="ORF">SAMN05660866_03433</name>
</gene>
<evidence type="ECO:0000313" key="3">
    <source>
        <dbReference type="Proteomes" id="UP000190339"/>
    </source>
</evidence>
<dbReference type="EMBL" id="FUYL01000012">
    <property type="protein sequence ID" value="SKB81734.1"/>
    <property type="molecule type" value="Genomic_DNA"/>
</dbReference>
<dbReference type="Proteomes" id="UP000190339">
    <property type="component" value="Unassembled WGS sequence"/>
</dbReference>
<sequence>MDLEKLDSVVNELEHNSKQLKDFTAVYSEISTLQSNISRNLELIEENNKSLNSVSDVIKQKTEENTEQLKVAHDFLEQKIGEIYKDNKVFQKELDATLITRLDKHKSDIQVEIRNEGTQIQRAFETTLNSNFNSMESKIKELFDSQSKEIKTMKILIFVLVAIGVGLGIGLYLK</sequence>
<name>A0A1T5ECS4_9FLAO</name>
<organism evidence="2 3">
    <name type="scientific">Maribacter arcticus</name>
    <dbReference type="NCBI Taxonomy" id="561365"/>
    <lineage>
        <taxon>Bacteria</taxon>
        <taxon>Pseudomonadati</taxon>
        <taxon>Bacteroidota</taxon>
        <taxon>Flavobacteriia</taxon>
        <taxon>Flavobacteriales</taxon>
        <taxon>Flavobacteriaceae</taxon>
        <taxon>Maribacter</taxon>
    </lineage>
</organism>
<dbReference type="RefSeq" id="WP_079514105.1">
    <property type="nucleotide sequence ID" value="NZ_FUYL01000012.1"/>
</dbReference>
<keyword evidence="1" id="KW-1133">Transmembrane helix</keyword>
<dbReference type="AlphaFoldDB" id="A0A1T5ECS4"/>
<keyword evidence="3" id="KW-1185">Reference proteome</keyword>
<proteinExistence type="predicted"/>
<accession>A0A1T5ECS4</accession>
<reference evidence="3" key="1">
    <citation type="submission" date="2017-02" db="EMBL/GenBank/DDBJ databases">
        <authorList>
            <person name="Varghese N."/>
            <person name="Submissions S."/>
        </authorList>
    </citation>
    <scope>NUCLEOTIDE SEQUENCE [LARGE SCALE GENOMIC DNA]</scope>
    <source>
        <strain evidence="3">DSM 23546</strain>
    </source>
</reference>
<feature type="transmembrane region" description="Helical" evidence="1">
    <location>
        <begin position="155"/>
        <end position="173"/>
    </location>
</feature>
<evidence type="ECO:0000313" key="2">
    <source>
        <dbReference type="EMBL" id="SKB81734.1"/>
    </source>
</evidence>